<gene>
    <name evidence="5" type="ORF">DWU89_08975</name>
    <name evidence="4" type="ORF">H8784_08770</name>
</gene>
<reference evidence="5 6" key="1">
    <citation type="submission" date="2018-07" db="EMBL/GenBank/DDBJ databases">
        <title>Parabacteroides acidifaciens nov. sp., isolated from human feces.</title>
        <authorList>
            <person name="Wang Y.J."/>
        </authorList>
    </citation>
    <scope>NUCLEOTIDE SEQUENCE [LARGE SCALE GENOMIC DNA]</scope>
    <source>
        <strain evidence="5 6">426-9</strain>
    </source>
</reference>
<dbReference type="Pfam" id="PF04773">
    <property type="entry name" value="FecR"/>
    <property type="match status" value="1"/>
</dbReference>
<proteinExistence type="predicted"/>
<organism evidence="5 6">
    <name type="scientific">Parabacteroides acidifaciens</name>
    <dbReference type="NCBI Taxonomy" id="2290935"/>
    <lineage>
        <taxon>Bacteria</taxon>
        <taxon>Pseudomonadati</taxon>
        <taxon>Bacteroidota</taxon>
        <taxon>Bacteroidia</taxon>
        <taxon>Bacteroidales</taxon>
        <taxon>Tannerellaceae</taxon>
        <taxon>Parabacteroides</taxon>
    </lineage>
</organism>
<dbReference type="Gene3D" id="3.55.50.30">
    <property type="match status" value="1"/>
</dbReference>
<evidence type="ECO:0000259" key="2">
    <source>
        <dbReference type="Pfam" id="PF04773"/>
    </source>
</evidence>
<dbReference type="EMBL" id="QREV01000016">
    <property type="protein sequence ID" value="RDU49501.1"/>
    <property type="molecule type" value="Genomic_DNA"/>
</dbReference>
<reference evidence="4 7" key="2">
    <citation type="submission" date="2020-08" db="EMBL/GenBank/DDBJ databases">
        <title>Genome public.</title>
        <authorList>
            <person name="Liu C."/>
            <person name="Sun Q."/>
        </authorList>
    </citation>
    <scope>NUCLEOTIDE SEQUENCE [LARGE SCALE GENOMIC DNA]</scope>
    <source>
        <strain evidence="4 7">426_9</strain>
    </source>
</reference>
<dbReference type="EMBL" id="JACRTI010000016">
    <property type="protein sequence ID" value="MBC8601814.1"/>
    <property type="molecule type" value="Genomic_DNA"/>
</dbReference>
<evidence type="ECO:0000256" key="1">
    <source>
        <dbReference type="SAM" id="Phobius"/>
    </source>
</evidence>
<feature type="transmembrane region" description="Helical" evidence="1">
    <location>
        <begin position="79"/>
        <end position="103"/>
    </location>
</feature>
<dbReference type="InterPro" id="IPR006860">
    <property type="entry name" value="FecR"/>
</dbReference>
<accession>A0A3D8HF27</accession>
<dbReference type="Gene3D" id="2.60.120.1440">
    <property type="match status" value="1"/>
</dbReference>
<dbReference type="GO" id="GO:0016989">
    <property type="term" value="F:sigma factor antagonist activity"/>
    <property type="evidence" value="ECO:0007669"/>
    <property type="project" value="TreeGrafter"/>
</dbReference>
<dbReference type="InterPro" id="IPR032508">
    <property type="entry name" value="FecR_C"/>
</dbReference>
<keyword evidence="1" id="KW-0812">Transmembrane</keyword>
<dbReference type="Pfam" id="PF16344">
    <property type="entry name" value="FecR_C"/>
    <property type="match status" value="1"/>
</dbReference>
<evidence type="ECO:0000313" key="7">
    <source>
        <dbReference type="Proteomes" id="UP000629596"/>
    </source>
</evidence>
<keyword evidence="1" id="KW-1133">Transmembrane helix</keyword>
<dbReference type="RefSeq" id="WP_115499310.1">
    <property type="nucleotide sequence ID" value="NZ_JACRTI010000016.1"/>
</dbReference>
<evidence type="ECO:0000313" key="5">
    <source>
        <dbReference type="EMBL" id="RDU49501.1"/>
    </source>
</evidence>
<evidence type="ECO:0000259" key="3">
    <source>
        <dbReference type="Pfam" id="PF16344"/>
    </source>
</evidence>
<dbReference type="PANTHER" id="PTHR30273">
    <property type="entry name" value="PERIPLASMIC SIGNAL SENSOR AND SIGMA FACTOR ACTIVATOR FECR-RELATED"/>
    <property type="match status" value="1"/>
</dbReference>
<dbReference type="InterPro" id="IPR012373">
    <property type="entry name" value="Ferrdict_sens_TM"/>
</dbReference>
<dbReference type="PIRSF" id="PIRSF018266">
    <property type="entry name" value="FecR"/>
    <property type="match status" value="1"/>
</dbReference>
<keyword evidence="7" id="KW-1185">Reference proteome</keyword>
<sequence length="326" mass="37371">MENEHSELIIGYLQGRLHGRDLDNFYVWVNESADNKKLFFETKALYEACTPSREKSEIQDSWLRLLEKRTSRQHKKQSFWLRISTYAAVAIIATAITSSLFLWSSSQEKTMATRYIGGDGLNADVVELPDGSRVSLGSHTTFSYDAQYGKSRRVVYLEGEAYFEVAKQKDKPFVVKTKEQDIEALGTKFNVTAYPADSLLTTTLLEGSVRLTTSALAQQAVLKPNEQFIYNRKTQAFSLQPVDASQYVSWTTGYYYFPEQSLQAILYRLSHVYGVQFTVKSEELNHRTFTGTFYRGQSIKDIMEIIHLSIPIRYKIDDHHVTISEI</sequence>
<dbReference type="Proteomes" id="UP000256321">
    <property type="component" value="Unassembled WGS sequence"/>
</dbReference>
<feature type="domain" description="FecR protein" evidence="2">
    <location>
        <begin position="126"/>
        <end position="210"/>
    </location>
</feature>
<keyword evidence="1" id="KW-0472">Membrane</keyword>
<feature type="domain" description="Protein FecR C-terminal" evidence="3">
    <location>
        <begin position="254"/>
        <end position="323"/>
    </location>
</feature>
<name>A0A3D8HF27_9BACT</name>
<comment type="caution">
    <text evidence="5">The sequence shown here is derived from an EMBL/GenBank/DDBJ whole genome shotgun (WGS) entry which is preliminary data.</text>
</comment>
<dbReference type="PANTHER" id="PTHR30273:SF2">
    <property type="entry name" value="PROTEIN FECR"/>
    <property type="match status" value="1"/>
</dbReference>
<dbReference type="Proteomes" id="UP000629596">
    <property type="component" value="Unassembled WGS sequence"/>
</dbReference>
<protein>
    <submittedName>
        <fullName evidence="5">DUF4974 domain-containing protein</fullName>
    </submittedName>
</protein>
<dbReference type="AlphaFoldDB" id="A0A3D8HF27"/>
<evidence type="ECO:0000313" key="6">
    <source>
        <dbReference type="Proteomes" id="UP000256321"/>
    </source>
</evidence>
<evidence type="ECO:0000313" key="4">
    <source>
        <dbReference type="EMBL" id="MBC8601814.1"/>
    </source>
</evidence>